<keyword evidence="2" id="KW-1185">Reference proteome</keyword>
<evidence type="ECO:0000313" key="1">
    <source>
        <dbReference type="EMBL" id="OPJ75301.1"/>
    </source>
</evidence>
<organism evidence="1 2">
    <name type="scientific">Patagioenas fasciata monilis</name>
    <dbReference type="NCBI Taxonomy" id="372326"/>
    <lineage>
        <taxon>Eukaryota</taxon>
        <taxon>Metazoa</taxon>
        <taxon>Chordata</taxon>
        <taxon>Craniata</taxon>
        <taxon>Vertebrata</taxon>
        <taxon>Euteleostomi</taxon>
        <taxon>Archelosauria</taxon>
        <taxon>Archosauria</taxon>
        <taxon>Dinosauria</taxon>
        <taxon>Saurischia</taxon>
        <taxon>Theropoda</taxon>
        <taxon>Coelurosauria</taxon>
        <taxon>Aves</taxon>
        <taxon>Neognathae</taxon>
        <taxon>Neoaves</taxon>
        <taxon>Columbimorphae</taxon>
        <taxon>Columbiformes</taxon>
        <taxon>Columbidae</taxon>
        <taxon>Patagioenas</taxon>
    </lineage>
</organism>
<proteinExistence type="predicted"/>
<dbReference type="Proteomes" id="UP000190648">
    <property type="component" value="Unassembled WGS sequence"/>
</dbReference>
<gene>
    <name evidence="1" type="ORF">AV530_007811</name>
</gene>
<dbReference type="EMBL" id="LSYS01006437">
    <property type="protein sequence ID" value="OPJ75301.1"/>
    <property type="molecule type" value="Genomic_DNA"/>
</dbReference>
<accession>A0A1V4JSZ9</accession>
<evidence type="ECO:0000313" key="2">
    <source>
        <dbReference type="Proteomes" id="UP000190648"/>
    </source>
</evidence>
<comment type="caution">
    <text evidence="1">The sequence shown here is derived from an EMBL/GenBank/DDBJ whole genome shotgun (WGS) entry which is preliminary data.</text>
</comment>
<protein>
    <submittedName>
        <fullName evidence="1">Uncharacterized protein</fullName>
    </submittedName>
</protein>
<reference evidence="1 2" key="1">
    <citation type="submission" date="2016-02" db="EMBL/GenBank/DDBJ databases">
        <title>Band-tailed pigeon sequencing and assembly.</title>
        <authorList>
            <person name="Soares A.E."/>
            <person name="Novak B.J."/>
            <person name="Rice E.S."/>
            <person name="O'Connell B."/>
            <person name="Chang D."/>
            <person name="Weber S."/>
            <person name="Shapiro B."/>
        </authorList>
    </citation>
    <scope>NUCLEOTIDE SEQUENCE [LARGE SCALE GENOMIC DNA]</scope>
    <source>
        <strain evidence="1">BTP2013</strain>
        <tissue evidence="1">Blood</tissue>
    </source>
</reference>
<dbReference type="AlphaFoldDB" id="A0A1V4JSZ9"/>
<sequence>MSRLLLIRFASTIATRLDSLALLTGSWDAEPLNLNVSLQTIQLMTEVPVLKVSKLGKTRPKQVSSALEPVPGGSTVSFQGASFRLTAVL</sequence>
<name>A0A1V4JSZ9_PATFA</name>